<organism evidence="1 2">
    <name type="scientific">Marasmius oreades</name>
    <name type="common">fairy-ring Marasmius</name>
    <dbReference type="NCBI Taxonomy" id="181124"/>
    <lineage>
        <taxon>Eukaryota</taxon>
        <taxon>Fungi</taxon>
        <taxon>Dikarya</taxon>
        <taxon>Basidiomycota</taxon>
        <taxon>Agaricomycotina</taxon>
        <taxon>Agaricomycetes</taxon>
        <taxon>Agaricomycetidae</taxon>
        <taxon>Agaricales</taxon>
        <taxon>Marasmiineae</taxon>
        <taxon>Marasmiaceae</taxon>
        <taxon>Marasmius</taxon>
    </lineage>
</organism>
<proteinExistence type="predicted"/>
<accession>A0A9P7RW89</accession>
<dbReference type="EMBL" id="CM032186">
    <property type="protein sequence ID" value="KAG7090867.1"/>
    <property type="molecule type" value="Genomic_DNA"/>
</dbReference>
<gene>
    <name evidence="1" type="ORF">E1B28_009948</name>
</gene>
<dbReference type="RefSeq" id="XP_043007337.1">
    <property type="nucleotide sequence ID" value="XM_043154879.1"/>
</dbReference>
<evidence type="ECO:0000313" key="1">
    <source>
        <dbReference type="EMBL" id="KAG7090867.1"/>
    </source>
</evidence>
<reference evidence="1" key="1">
    <citation type="journal article" date="2021" name="Genome Biol. Evol.">
        <title>The assembled and annotated genome of the fairy-ring fungus Marasmius oreades.</title>
        <authorList>
            <person name="Hiltunen M."/>
            <person name="Ament-Velasquez S.L."/>
            <person name="Johannesson H."/>
        </authorList>
    </citation>
    <scope>NUCLEOTIDE SEQUENCE</scope>
    <source>
        <strain evidence="1">03SP1</strain>
    </source>
</reference>
<dbReference type="AlphaFoldDB" id="A0A9P7RW89"/>
<evidence type="ECO:0000313" key="2">
    <source>
        <dbReference type="Proteomes" id="UP001049176"/>
    </source>
</evidence>
<keyword evidence="2" id="KW-1185">Reference proteome</keyword>
<sequence>MKLRMNEPIQQKINSLDIHNWTFNTTGFEKAHEDWQKFYRVCRSTELQTNQKFTFPIVQGTFRVRACYDDLYSKVWTLAMDEDLQILITGQAGTGKTVALWYLIRVSSARQINHLFTWKTRSHTSSTTERYPTDPQTVLVLRKSYPVPRLN</sequence>
<name>A0A9P7RW89_9AGAR</name>
<dbReference type="Proteomes" id="UP001049176">
    <property type="component" value="Chromosome 6"/>
</dbReference>
<comment type="caution">
    <text evidence="1">The sequence shown here is derived from an EMBL/GenBank/DDBJ whole genome shotgun (WGS) entry which is preliminary data.</text>
</comment>
<dbReference type="KEGG" id="more:E1B28_009948"/>
<protein>
    <submittedName>
        <fullName evidence="1">Uncharacterized protein</fullName>
    </submittedName>
</protein>
<dbReference type="OrthoDB" id="2340858at2759"/>
<dbReference type="GeneID" id="66079024"/>